<evidence type="ECO:0000256" key="2">
    <source>
        <dbReference type="ARBA" id="ARBA00023125"/>
    </source>
</evidence>
<dbReference type="InterPro" id="IPR009057">
    <property type="entry name" value="Homeodomain-like_sf"/>
</dbReference>
<evidence type="ECO:0000313" key="5">
    <source>
        <dbReference type="EMBL" id="OAS17715.1"/>
    </source>
</evidence>
<gene>
    <name evidence="5" type="ORF">A8708_14575</name>
</gene>
<dbReference type="PANTHER" id="PTHR43280">
    <property type="entry name" value="ARAC-FAMILY TRANSCRIPTIONAL REGULATOR"/>
    <property type="match status" value="1"/>
</dbReference>
<dbReference type="SUPFAM" id="SSF46689">
    <property type="entry name" value="Homeodomain-like"/>
    <property type="match status" value="2"/>
</dbReference>
<dbReference type="EMBL" id="LYPB01000070">
    <property type="protein sequence ID" value="OAS17715.1"/>
    <property type="molecule type" value="Genomic_DNA"/>
</dbReference>
<dbReference type="InterPro" id="IPR018060">
    <property type="entry name" value="HTH_AraC"/>
</dbReference>
<proteinExistence type="predicted"/>
<dbReference type="PANTHER" id="PTHR43280:SF2">
    <property type="entry name" value="HTH-TYPE TRANSCRIPTIONAL REGULATOR EXSA"/>
    <property type="match status" value="1"/>
</dbReference>
<dbReference type="GO" id="GO:0043565">
    <property type="term" value="F:sequence-specific DNA binding"/>
    <property type="evidence" value="ECO:0007669"/>
    <property type="project" value="InterPro"/>
</dbReference>
<dbReference type="AlphaFoldDB" id="A0A198A9D3"/>
<dbReference type="SMART" id="SM00342">
    <property type="entry name" value="HTH_ARAC"/>
    <property type="match status" value="1"/>
</dbReference>
<keyword evidence="6" id="KW-1185">Reference proteome</keyword>
<dbReference type="OrthoDB" id="2567533at2"/>
<dbReference type="GO" id="GO:0003700">
    <property type="term" value="F:DNA-binding transcription factor activity"/>
    <property type="evidence" value="ECO:0007669"/>
    <property type="project" value="InterPro"/>
</dbReference>
<sequence length="270" mass="30922">MLLNEKSILMLQFEKMLPAQFIELHSSIQEEHSPNFQLIWPTVITDPEFTYVSIIAPHVRIQLDDHSCQHYCLHFQSTFLETAYDINPKTNSLRVLASSNALNILVLLPSLANQFNKQWQVNISCAITSLLGEMLDRFPEKQKPEPVLPKKYHSDDGLKSARAILYATRYMKKHMSNPQLSLQNVADAIGYNSNYFCQEFSKIFSVSPIRFLNHLRVLRTLQLLEQSELSVNTICTLVGFTNPSRLSSMVKAASGMTPLKFRRSKKMQSI</sequence>
<dbReference type="STRING" id="1850517.A8708_14575"/>
<keyword evidence="2" id="KW-0238">DNA-binding</keyword>
<keyword evidence="1" id="KW-0805">Transcription regulation</keyword>
<evidence type="ECO:0000313" key="6">
    <source>
        <dbReference type="Proteomes" id="UP000078454"/>
    </source>
</evidence>
<keyword evidence="3" id="KW-0804">Transcription</keyword>
<comment type="caution">
    <text evidence="5">The sequence shown here is derived from an EMBL/GenBank/DDBJ whole genome shotgun (WGS) entry which is preliminary data.</text>
</comment>
<dbReference type="Gene3D" id="1.10.10.60">
    <property type="entry name" value="Homeodomain-like"/>
    <property type="match status" value="2"/>
</dbReference>
<dbReference type="Pfam" id="PF12833">
    <property type="entry name" value="HTH_18"/>
    <property type="match status" value="1"/>
</dbReference>
<accession>A0A198A9D3</accession>
<dbReference type="RefSeq" id="WP_068665285.1">
    <property type="nucleotide sequence ID" value="NZ_LYPB01000070.1"/>
</dbReference>
<evidence type="ECO:0000256" key="3">
    <source>
        <dbReference type="ARBA" id="ARBA00023163"/>
    </source>
</evidence>
<dbReference type="PROSITE" id="PS00041">
    <property type="entry name" value="HTH_ARAC_FAMILY_1"/>
    <property type="match status" value="1"/>
</dbReference>
<evidence type="ECO:0000259" key="4">
    <source>
        <dbReference type="PROSITE" id="PS01124"/>
    </source>
</evidence>
<dbReference type="Proteomes" id="UP000078454">
    <property type="component" value="Unassembled WGS sequence"/>
</dbReference>
<dbReference type="InterPro" id="IPR018062">
    <property type="entry name" value="HTH_AraC-typ_CS"/>
</dbReference>
<reference evidence="5 6" key="1">
    <citation type="submission" date="2016-05" db="EMBL/GenBank/DDBJ databases">
        <title>Paenibacillus sp. 1ZS3-15 nov., isolated from the rhizosphere soil.</title>
        <authorList>
            <person name="Zhang X.X."/>
            <person name="Zhang J."/>
        </authorList>
    </citation>
    <scope>NUCLEOTIDE SEQUENCE [LARGE SCALE GENOMIC DNA]</scope>
    <source>
        <strain evidence="5 6">1ZS3-15</strain>
    </source>
</reference>
<dbReference type="PROSITE" id="PS01124">
    <property type="entry name" value="HTH_ARAC_FAMILY_2"/>
    <property type="match status" value="1"/>
</dbReference>
<feature type="domain" description="HTH araC/xylS-type" evidence="4">
    <location>
        <begin position="165"/>
        <end position="264"/>
    </location>
</feature>
<organism evidence="5 6">
    <name type="scientific">Paenibacillus oryzisoli</name>
    <dbReference type="NCBI Taxonomy" id="1850517"/>
    <lineage>
        <taxon>Bacteria</taxon>
        <taxon>Bacillati</taxon>
        <taxon>Bacillota</taxon>
        <taxon>Bacilli</taxon>
        <taxon>Bacillales</taxon>
        <taxon>Paenibacillaceae</taxon>
        <taxon>Paenibacillus</taxon>
    </lineage>
</organism>
<name>A0A198A9D3_9BACL</name>
<protein>
    <recommendedName>
        <fullName evidence="4">HTH araC/xylS-type domain-containing protein</fullName>
    </recommendedName>
</protein>
<evidence type="ECO:0000256" key="1">
    <source>
        <dbReference type="ARBA" id="ARBA00023015"/>
    </source>
</evidence>